<evidence type="ECO:0000313" key="4">
    <source>
        <dbReference type="Proteomes" id="UP000007014"/>
    </source>
</evidence>
<protein>
    <submittedName>
        <fullName evidence="3">Uncharacterized protein</fullName>
    </submittedName>
</protein>
<reference evidence="3 4" key="2">
    <citation type="journal article" date="2007" name="BMC Biol.">
        <title>A 100%-complete sequence reveals unusually simple genomic features in the hot-spring red alga Cyanidioschyzon merolae.</title>
        <authorList>
            <person name="Nozaki H."/>
            <person name="Takano H."/>
            <person name="Misumi O."/>
            <person name="Terasawa K."/>
            <person name="Matsuzaki M."/>
            <person name="Maruyama S."/>
            <person name="Nishida K."/>
            <person name="Yagisawa F."/>
            <person name="Yoshida Y."/>
            <person name="Fujiwara T."/>
            <person name="Takio S."/>
            <person name="Tamura K."/>
            <person name="Chung S.J."/>
            <person name="Nakamura S."/>
            <person name="Kuroiwa H."/>
            <person name="Tanaka K."/>
            <person name="Sato N."/>
            <person name="Kuroiwa T."/>
        </authorList>
    </citation>
    <scope>NUCLEOTIDE SEQUENCE [LARGE SCALE GENOMIC DNA]</scope>
    <source>
        <strain evidence="3 4">10D</strain>
    </source>
</reference>
<reference evidence="3 4" key="1">
    <citation type="journal article" date="2004" name="Nature">
        <title>Genome sequence of the ultrasmall unicellular red alga Cyanidioschyzon merolae 10D.</title>
        <authorList>
            <person name="Matsuzaki M."/>
            <person name="Misumi O."/>
            <person name="Shin-i T."/>
            <person name="Maruyama S."/>
            <person name="Takahara M."/>
            <person name="Miyagishima S."/>
            <person name="Mori T."/>
            <person name="Nishida K."/>
            <person name="Yagisawa F."/>
            <person name="Nishida K."/>
            <person name="Yoshida Y."/>
            <person name="Nishimura Y."/>
            <person name="Nakao S."/>
            <person name="Kobayashi T."/>
            <person name="Momoyama Y."/>
            <person name="Higashiyama T."/>
            <person name="Minoda A."/>
            <person name="Sano M."/>
            <person name="Nomoto H."/>
            <person name="Oishi K."/>
            <person name="Hayashi H."/>
            <person name="Ohta F."/>
            <person name="Nishizaka S."/>
            <person name="Haga S."/>
            <person name="Miura S."/>
            <person name="Morishita T."/>
            <person name="Kabeya Y."/>
            <person name="Terasawa K."/>
            <person name="Suzuki Y."/>
            <person name="Ishii Y."/>
            <person name="Asakawa S."/>
            <person name="Takano H."/>
            <person name="Ohta N."/>
            <person name="Kuroiwa H."/>
            <person name="Tanaka K."/>
            <person name="Shimizu N."/>
            <person name="Sugano S."/>
            <person name="Sato N."/>
            <person name="Nozaki H."/>
            <person name="Ogasawara N."/>
            <person name="Kohara Y."/>
            <person name="Kuroiwa T."/>
        </authorList>
    </citation>
    <scope>NUCLEOTIDE SEQUENCE [LARGE SCALE GENOMIC DNA]</scope>
    <source>
        <strain evidence="3 4">10D</strain>
    </source>
</reference>
<keyword evidence="4" id="KW-1185">Reference proteome</keyword>
<dbReference type="HOGENOM" id="CLU_829913_0_0_1"/>
<organism evidence="3 4">
    <name type="scientific">Cyanidioschyzon merolae (strain NIES-3377 / 10D)</name>
    <name type="common">Unicellular red alga</name>
    <dbReference type="NCBI Taxonomy" id="280699"/>
    <lineage>
        <taxon>Eukaryota</taxon>
        <taxon>Rhodophyta</taxon>
        <taxon>Bangiophyceae</taxon>
        <taxon>Cyanidiales</taxon>
        <taxon>Cyanidiaceae</taxon>
        <taxon>Cyanidioschyzon</taxon>
    </lineage>
</organism>
<evidence type="ECO:0000256" key="2">
    <source>
        <dbReference type="SAM" id="MobiDB-lite"/>
    </source>
</evidence>
<evidence type="ECO:0000256" key="1">
    <source>
        <dbReference type="SAM" id="Coils"/>
    </source>
</evidence>
<dbReference type="RefSeq" id="XP_005537029.1">
    <property type="nucleotide sequence ID" value="XM_005536972.1"/>
</dbReference>
<evidence type="ECO:0000313" key="3">
    <source>
        <dbReference type="EMBL" id="BAM80993.1"/>
    </source>
</evidence>
<sequence>MVHTGVCASGEHILQKQVACLEATCETLREHSQREYAALEKSVAQAFTALQRENAELELIASQWRRCCAEQQWAGIVAHQELVKERARVRELEEKIELMDLLYAEEQRRWQQALASMEAELVLLRSVSVPGPLDTNPDLQPALMEVPAMKSMTCPQIVEPSVVPATENDADDAIESRENTAEVPERRSSAKSNKSRTAKRNQSRGKRLVPSHRTEPRRKSETAPKPSKRESEQRDAQTPVVCSTTAKRRRRVSFSSPADPVSVLEGSSLYEGPGRDCVHPQEPGPAERIVPDRRQKAVDLHFQKAQQGRRKLFSFITQQRLVIAKPRPVPTLTQL</sequence>
<feature type="compositionally biased region" description="Basic and acidic residues" evidence="2">
    <location>
        <begin position="212"/>
        <end position="235"/>
    </location>
</feature>
<dbReference type="Proteomes" id="UP000007014">
    <property type="component" value="Chromosome 13"/>
</dbReference>
<feature type="coiled-coil region" evidence="1">
    <location>
        <begin position="82"/>
        <end position="109"/>
    </location>
</feature>
<feature type="region of interest" description="Disordered" evidence="2">
    <location>
        <begin position="160"/>
        <end position="287"/>
    </location>
</feature>
<dbReference type="EMBL" id="AP006495">
    <property type="protein sequence ID" value="BAM80993.1"/>
    <property type="molecule type" value="Genomic_DNA"/>
</dbReference>
<accession>M1VIM6</accession>
<dbReference type="AlphaFoldDB" id="M1VIM6"/>
<dbReference type="OrthoDB" id="10518228at2759"/>
<keyword evidence="1" id="KW-0175">Coiled coil</keyword>
<proteinExistence type="predicted"/>
<dbReference type="GeneID" id="16995145"/>
<feature type="compositionally biased region" description="Basic and acidic residues" evidence="2">
    <location>
        <begin position="174"/>
        <end position="188"/>
    </location>
</feature>
<dbReference type="KEGG" id="cme:CYME_CMM129C"/>
<feature type="compositionally biased region" description="Basic residues" evidence="2">
    <location>
        <begin position="193"/>
        <end position="210"/>
    </location>
</feature>
<gene>
    <name evidence="3" type="ORF">CYME_CMM129C</name>
</gene>
<dbReference type="Gramene" id="CMM129CT">
    <property type="protein sequence ID" value="CMM129CT"/>
    <property type="gene ID" value="CMM129C"/>
</dbReference>
<name>M1VIM6_CYAM1</name>